<sequence>MRVDSSSGIRNCDQQPRAGQLTIPSPAKILTNCPNWTKKVVYLILPTNKVKKSRNCEFVE</sequence>
<reference evidence="1 2" key="1">
    <citation type="submission" date="2019-05" db="EMBL/GenBank/DDBJ databases">
        <title>Another draft genome of Portunus trituberculatus and its Hox gene families provides insights of decapod evolution.</title>
        <authorList>
            <person name="Jeong J.-H."/>
            <person name="Song I."/>
            <person name="Kim S."/>
            <person name="Choi T."/>
            <person name="Kim D."/>
            <person name="Ryu S."/>
            <person name="Kim W."/>
        </authorList>
    </citation>
    <scope>NUCLEOTIDE SEQUENCE [LARGE SCALE GENOMIC DNA]</scope>
    <source>
        <tissue evidence="1">Muscle</tissue>
    </source>
</reference>
<accession>A0A5B7IDY4</accession>
<evidence type="ECO:0000313" key="2">
    <source>
        <dbReference type="Proteomes" id="UP000324222"/>
    </source>
</evidence>
<dbReference type="Proteomes" id="UP000324222">
    <property type="component" value="Unassembled WGS sequence"/>
</dbReference>
<protein>
    <submittedName>
        <fullName evidence="1">Uncharacterized protein</fullName>
    </submittedName>
</protein>
<comment type="caution">
    <text evidence="1">The sequence shown here is derived from an EMBL/GenBank/DDBJ whole genome shotgun (WGS) entry which is preliminary data.</text>
</comment>
<keyword evidence="2" id="KW-1185">Reference proteome</keyword>
<dbReference type="EMBL" id="VSRR010060199">
    <property type="protein sequence ID" value="MPC82590.1"/>
    <property type="molecule type" value="Genomic_DNA"/>
</dbReference>
<dbReference type="AlphaFoldDB" id="A0A5B7IDY4"/>
<evidence type="ECO:0000313" key="1">
    <source>
        <dbReference type="EMBL" id="MPC82590.1"/>
    </source>
</evidence>
<organism evidence="1 2">
    <name type="scientific">Portunus trituberculatus</name>
    <name type="common">Swimming crab</name>
    <name type="synonym">Neptunus trituberculatus</name>
    <dbReference type="NCBI Taxonomy" id="210409"/>
    <lineage>
        <taxon>Eukaryota</taxon>
        <taxon>Metazoa</taxon>
        <taxon>Ecdysozoa</taxon>
        <taxon>Arthropoda</taxon>
        <taxon>Crustacea</taxon>
        <taxon>Multicrustacea</taxon>
        <taxon>Malacostraca</taxon>
        <taxon>Eumalacostraca</taxon>
        <taxon>Eucarida</taxon>
        <taxon>Decapoda</taxon>
        <taxon>Pleocyemata</taxon>
        <taxon>Brachyura</taxon>
        <taxon>Eubrachyura</taxon>
        <taxon>Portunoidea</taxon>
        <taxon>Portunidae</taxon>
        <taxon>Portuninae</taxon>
        <taxon>Portunus</taxon>
    </lineage>
</organism>
<proteinExistence type="predicted"/>
<gene>
    <name evidence="1" type="ORF">E2C01_077265</name>
</gene>
<name>A0A5B7IDY4_PORTR</name>